<evidence type="ECO:0000313" key="1">
    <source>
        <dbReference type="EMBL" id="GAA0170073.1"/>
    </source>
</evidence>
<comment type="caution">
    <text evidence="1">The sequence shown here is derived from an EMBL/GenBank/DDBJ whole genome shotgun (WGS) entry which is preliminary data.</text>
</comment>
<evidence type="ECO:0000313" key="2">
    <source>
        <dbReference type="Proteomes" id="UP001454036"/>
    </source>
</evidence>
<evidence type="ECO:0008006" key="3">
    <source>
        <dbReference type="Google" id="ProtNLM"/>
    </source>
</evidence>
<dbReference type="Gene3D" id="3.30.70.270">
    <property type="match status" value="1"/>
</dbReference>
<reference evidence="1 2" key="1">
    <citation type="submission" date="2024-01" db="EMBL/GenBank/DDBJ databases">
        <title>The complete chloroplast genome sequence of Lithospermum erythrorhizon: insights into the phylogenetic relationship among Boraginaceae species and the maternal lineages of purple gromwells.</title>
        <authorList>
            <person name="Okada T."/>
            <person name="Watanabe K."/>
        </authorList>
    </citation>
    <scope>NUCLEOTIDE SEQUENCE [LARGE SCALE GENOMIC DNA]</scope>
</reference>
<dbReference type="InterPro" id="IPR043128">
    <property type="entry name" value="Rev_trsase/Diguanyl_cyclase"/>
</dbReference>
<dbReference type="InterPro" id="IPR043502">
    <property type="entry name" value="DNA/RNA_pol_sf"/>
</dbReference>
<dbReference type="EMBL" id="BAABME010024368">
    <property type="protein sequence ID" value="GAA0170073.1"/>
    <property type="molecule type" value="Genomic_DNA"/>
</dbReference>
<gene>
    <name evidence="1" type="ORF">LIER_40882</name>
</gene>
<keyword evidence="2" id="KW-1185">Reference proteome</keyword>
<proteinExistence type="predicted"/>
<name>A0AAV3R596_LITER</name>
<dbReference type="SUPFAM" id="SSF56672">
    <property type="entry name" value="DNA/RNA polymerases"/>
    <property type="match status" value="1"/>
</dbReference>
<accession>A0AAV3R596</accession>
<organism evidence="1 2">
    <name type="scientific">Lithospermum erythrorhizon</name>
    <name type="common">Purple gromwell</name>
    <name type="synonym">Lithospermum officinale var. erythrorhizon</name>
    <dbReference type="NCBI Taxonomy" id="34254"/>
    <lineage>
        <taxon>Eukaryota</taxon>
        <taxon>Viridiplantae</taxon>
        <taxon>Streptophyta</taxon>
        <taxon>Embryophyta</taxon>
        <taxon>Tracheophyta</taxon>
        <taxon>Spermatophyta</taxon>
        <taxon>Magnoliopsida</taxon>
        <taxon>eudicotyledons</taxon>
        <taxon>Gunneridae</taxon>
        <taxon>Pentapetalae</taxon>
        <taxon>asterids</taxon>
        <taxon>lamiids</taxon>
        <taxon>Boraginales</taxon>
        <taxon>Boraginaceae</taxon>
        <taxon>Boraginoideae</taxon>
        <taxon>Lithospermeae</taxon>
        <taxon>Lithospermum</taxon>
    </lineage>
</organism>
<dbReference type="AlphaFoldDB" id="A0AAV3R596"/>
<protein>
    <recommendedName>
        <fullName evidence="3">Reverse transcriptase domain-containing protein</fullName>
    </recommendedName>
</protein>
<dbReference type="Proteomes" id="UP001454036">
    <property type="component" value="Unassembled WGS sequence"/>
</dbReference>
<sequence length="147" mass="16088">MLIKSGEAEDHEANLMEGFKNLRRNKLRLNPDKCVFGVTSGKFLGYMCPGKGGGQGSKANVLRHPSHERGRDKLSLDGAIGVFLHRRQRYKMLPEATVVEWVEEEAFRTKDVMNNDAPEGWGVLGALVPGGVGLLKDRGLTQRASGG</sequence>